<sequence>MAVIKVVKLIWERVKEIEERKKELDAEIKVLTEQLKSLPNGHLEEKLVKGKKYYYLRYWEDGKLKSKYVGKDIGDLVEKFRLASEIKIKIDKLKRENERLGRILEKIRKIIDEDKTN</sequence>
<keyword evidence="4" id="KW-1185">Reference proteome</keyword>
<evidence type="ECO:0000256" key="1">
    <source>
        <dbReference type="SAM" id="Coils"/>
    </source>
</evidence>
<gene>
    <name evidence="3" type="ORF">KN1_05830</name>
</gene>
<name>A0A8D5ZI49_9CREN</name>
<dbReference type="EMBL" id="AP024597">
    <property type="protein sequence ID" value="BCU69286.1"/>
    <property type="molecule type" value="Genomic_DNA"/>
</dbReference>
<dbReference type="Pfam" id="PF20586">
    <property type="entry name" value="DUF6788"/>
    <property type="match status" value="1"/>
</dbReference>
<feature type="domain" description="DUF6788" evidence="2">
    <location>
        <begin position="15"/>
        <end position="72"/>
    </location>
</feature>
<dbReference type="KEGG" id="csty:KN1_05830"/>
<reference evidence="3 4" key="1">
    <citation type="submission" date="2021-04" db="EMBL/GenBank/DDBJ databases">
        <title>Complete genome sequence of Stygiolobus sp. KN-1.</title>
        <authorList>
            <person name="Nakamura K."/>
            <person name="Sakai H."/>
            <person name="Kurosawa N."/>
        </authorList>
    </citation>
    <scope>NUCLEOTIDE SEQUENCE [LARGE SCALE GENOMIC DNA]</scope>
    <source>
        <strain evidence="3 4">KN-1</strain>
    </source>
</reference>
<dbReference type="InterPro" id="IPR046738">
    <property type="entry name" value="DUF6788"/>
</dbReference>
<evidence type="ECO:0000313" key="3">
    <source>
        <dbReference type="EMBL" id="BCU69286.1"/>
    </source>
</evidence>
<evidence type="ECO:0000259" key="2">
    <source>
        <dbReference type="Pfam" id="PF20586"/>
    </source>
</evidence>
<organism evidence="3 4">
    <name type="scientific">Stygiolobus caldivivus</name>
    <dbReference type="NCBI Taxonomy" id="2824673"/>
    <lineage>
        <taxon>Archaea</taxon>
        <taxon>Thermoproteota</taxon>
        <taxon>Thermoprotei</taxon>
        <taxon>Sulfolobales</taxon>
        <taxon>Sulfolobaceae</taxon>
        <taxon>Stygiolobus</taxon>
    </lineage>
</organism>
<accession>A0A8D5ZI49</accession>
<evidence type="ECO:0000313" key="4">
    <source>
        <dbReference type="Proteomes" id="UP000825123"/>
    </source>
</evidence>
<keyword evidence="1" id="KW-0175">Coiled coil</keyword>
<dbReference type="AlphaFoldDB" id="A0A8D5ZI49"/>
<dbReference type="Proteomes" id="UP000825123">
    <property type="component" value="Chromosome"/>
</dbReference>
<protein>
    <recommendedName>
        <fullName evidence="2">DUF6788 domain-containing protein</fullName>
    </recommendedName>
</protein>
<proteinExistence type="predicted"/>
<feature type="coiled-coil region" evidence="1">
    <location>
        <begin position="83"/>
        <end position="113"/>
    </location>
</feature>